<reference evidence="5" key="1">
    <citation type="submission" date="2020-05" db="EMBL/GenBank/DDBJ databases">
        <authorList>
            <person name="Chiriac C."/>
            <person name="Salcher M."/>
            <person name="Ghai R."/>
            <person name="Kavagutti S V."/>
        </authorList>
    </citation>
    <scope>NUCLEOTIDE SEQUENCE</scope>
</reference>
<proteinExistence type="predicted"/>
<keyword evidence="3" id="KW-0238">DNA-binding</keyword>
<dbReference type="Pfam" id="PF17764">
    <property type="entry name" value="PriA_3primeBD"/>
    <property type="match status" value="1"/>
</dbReference>
<keyword evidence="1" id="KW-0547">Nucleotide-binding</keyword>
<evidence type="ECO:0000256" key="3">
    <source>
        <dbReference type="ARBA" id="ARBA00023125"/>
    </source>
</evidence>
<dbReference type="GO" id="GO:0006310">
    <property type="term" value="P:DNA recombination"/>
    <property type="evidence" value="ECO:0007669"/>
    <property type="project" value="TreeGrafter"/>
</dbReference>
<dbReference type="Gene3D" id="3.40.1440.60">
    <property type="entry name" value="PriA, 3(prime) DNA-binding domain"/>
    <property type="match status" value="1"/>
</dbReference>
<dbReference type="Gene3D" id="3.40.50.300">
    <property type="entry name" value="P-loop containing nucleotide triphosphate hydrolases"/>
    <property type="match status" value="1"/>
</dbReference>
<feature type="domain" description="Primosomal protein N' 3' DNA-binding" evidence="4">
    <location>
        <begin position="29"/>
        <end position="127"/>
    </location>
</feature>
<dbReference type="PANTHER" id="PTHR30580">
    <property type="entry name" value="PRIMOSOMAL PROTEIN N"/>
    <property type="match status" value="1"/>
</dbReference>
<dbReference type="InterPro" id="IPR041222">
    <property type="entry name" value="PriA_3primeBD"/>
</dbReference>
<protein>
    <submittedName>
        <fullName evidence="5">Unannotated protein</fullName>
    </submittedName>
</protein>
<evidence type="ECO:0000256" key="2">
    <source>
        <dbReference type="ARBA" id="ARBA00022840"/>
    </source>
</evidence>
<organism evidence="5">
    <name type="scientific">freshwater metagenome</name>
    <dbReference type="NCBI Taxonomy" id="449393"/>
    <lineage>
        <taxon>unclassified sequences</taxon>
        <taxon>metagenomes</taxon>
        <taxon>ecological metagenomes</taxon>
    </lineage>
</organism>
<dbReference type="GO" id="GO:0006270">
    <property type="term" value="P:DNA replication initiation"/>
    <property type="evidence" value="ECO:0007669"/>
    <property type="project" value="TreeGrafter"/>
</dbReference>
<dbReference type="GO" id="GO:0006302">
    <property type="term" value="P:double-strand break repair"/>
    <property type="evidence" value="ECO:0007669"/>
    <property type="project" value="TreeGrafter"/>
</dbReference>
<dbReference type="EMBL" id="CAESAB010000025">
    <property type="protein sequence ID" value="CAB4338463.1"/>
    <property type="molecule type" value="Genomic_DNA"/>
</dbReference>
<dbReference type="GO" id="GO:0043138">
    <property type="term" value="F:3'-5' DNA helicase activity"/>
    <property type="evidence" value="ECO:0007669"/>
    <property type="project" value="TreeGrafter"/>
</dbReference>
<dbReference type="GO" id="GO:0003677">
    <property type="term" value="F:DNA binding"/>
    <property type="evidence" value="ECO:0007669"/>
    <property type="project" value="UniProtKB-KW"/>
</dbReference>
<dbReference type="SUPFAM" id="SSF52540">
    <property type="entry name" value="P-loop containing nucleoside triphosphate hydrolases"/>
    <property type="match status" value="1"/>
</dbReference>
<sequence length="623" mass="68676">MAPVRPLRLKSERAEKAAGALATVNPCVEVIVDSGVYHLDNIFSYLVPQSLSATCFVGSRIQVPFNGRELEAIVVKRSANDSAVGLKVISKVITPFPVASEQSLQLILEVAKRWAAHPYDVIRSAIPPRVASVDKKEWSQERTLPKHQKAQIEYLQFPPYENPYLVLSKYLADFKGKGSILIVVPDSRAVERLRKVHPDAIVLDSQLERTERYENYLRAKYGTGNIVIGTRSAIFADFSDLSRIIVIDEGSENFYEPRTPGWNVRDVALIRSELDALPVSFLGYSPSAEIGAMIETGTVAYRNHAARLHVDSFQPEFGELLPGKVIKEIRGALHKGPVLVIAPRKGYAQGIQCSKCRNIALCACGGKYVKESEFGDLECTLCGKKNGDWSCSWCQNRNQFLVARGSTRFAHEIGRAITGIPLASSEGDHILEDGVISNGIVIATPGAAPFAVSGYSAVVFLESESLLSQADMRAQERARNIFFTHSALVAKEGKVLLIINHENPLVGSLASWKPSLLLQKDLRDREETSLPPYTFSLAIDANPSESASLVQGFEHSRKDARLPSTTRILGPSLLKGGQHRILVLVPRDSSLVLTELVHEFQRRRSASGKNLLSMRIEPYSLSR</sequence>
<evidence type="ECO:0000313" key="5">
    <source>
        <dbReference type="EMBL" id="CAB4338463.1"/>
    </source>
</evidence>
<dbReference type="InterPro" id="IPR027417">
    <property type="entry name" value="P-loop_NTPase"/>
</dbReference>
<evidence type="ECO:0000259" key="4">
    <source>
        <dbReference type="Pfam" id="PF17764"/>
    </source>
</evidence>
<dbReference type="AlphaFoldDB" id="A0A6J5ZFP4"/>
<accession>A0A6J5ZFP4</accession>
<keyword evidence="2" id="KW-0067">ATP-binding</keyword>
<name>A0A6J5ZFP4_9ZZZZ</name>
<dbReference type="GO" id="GO:0005524">
    <property type="term" value="F:ATP binding"/>
    <property type="evidence" value="ECO:0007669"/>
    <property type="project" value="UniProtKB-KW"/>
</dbReference>
<evidence type="ECO:0000256" key="1">
    <source>
        <dbReference type="ARBA" id="ARBA00022741"/>
    </source>
</evidence>
<dbReference type="PANTHER" id="PTHR30580:SF0">
    <property type="entry name" value="PRIMOSOMAL PROTEIN N"/>
    <property type="match status" value="1"/>
</dbReference>
<gene>
    <name evidence="5" type="ORF">UFOPK3820_00758</name>
</gene>
<dbReference type="InterPro" id="IPR042115">
    <property type="entry name" value="PriA_3primeBD_sf"/>
</dbReference>